<reference evidence="1 2" key="1">
    <citation type="journal article" date="2009" name="PLoS ONE">
        <title>Methylobacterium genome sequences: a reference blueprint to investigate microbial metabolism of C1 compounds from natural and industrial sources.</title>
        <authorList>
            <person name="Vuilleumier S."/>
            <person name="Chistoserdova L."/>
            <person name="Lee M.-C."/>
            <person name="Bringel F."/>
            <person name="Lajus A."/>
            <person name="Zhou Y."/>
            <person name="Gourion B."/>
            <person name="Barbe V."/>
            <person name="Chang J."/>
            <person name="Cruveiller S."/>
            <person name="Dossat C."/>
            <person name="Gillett W."/>
            <person name="Gruffaz C."/>
            <person name="Haugen E."/>
            <person name="Hourcade E."/>
            <person name="Levy R."/>
            <person name="Mangenot S."/>
            <person name="Muller E."/>
            <person name="Nadalig T."/>
            <person name="Pagni M."/>
            <person name="Penny C."/>
            <person name="Peyraud R."/>
            <person name="Robinson D.G."/>
            <person name="Roche D."/>
            <person name="Rouy Z."/>
            <person name="Saenampechek C."/>
            <person name="Salvignol G."/>
            <person name="Vallenet D."/>
            <person name="Wu Z."/>
            <person name="Marx C.J."/>
            <person name="Vorholt J.A."/>
            <person name="Olson M.V."/>
            <person name="Kaul R."/>
            <person name="Weissenbach J."/>
            <person name="Medigue C."/>
            <person name="Lidstrom M.E."/>
        </authorList>
    </citation>
    <scope>NUCLEOTIDE SEQUENCE [LARGE SCALE GENOMIC DNA]</scope>
    <source>
        <strain evidence="2">ATCC 14718 / DSM 1338 / JCM 2805 / NCIMB 9133 / AM1</strain>
    </source>
</reference>
<evidence type="ECO:0000313" key="2">
    <source>
        <dbReference type="Proteomes" id="UP000009081"/>
    </source>
</evidence>
<proteinExistence type="predicted"/>
<protein>
    <submittedName>
        <fullName evidence="1">Cytochrome c biogenesis protein, transmembrane region</fullName>
    </submittedName>
</protein>
<geneLocation type="plasmid" evidence="1 2">
    <name>megaplasmid</name>
</geneLocation>
<gene>
    <name evidence="1" type="ordered locus">MexAM1_META2p0159</name>
</gene>
<dbReference type="HOGENOM" id="CLU_3045200_0_0_5"/>
<organism evidence="1 2">
    <name type="scientific">Methylorubrum extorquens (strain ATCC 14718 / DSM 1338 / JCM 2805 / NCIMB 9133 / AM1)</name>
    <name type="common">Methylobacterium extorquens</name>
    <dbReference type="NCBI Taxonomy" id="272630"/>
    <lineage>
        <taxon>Bacteria</taxon>
        <taxon>Pseudomonadati</taxon>
        <taxon>Pseudomonadota</taxon>
        <taxon>Alphaproteobacteria</taxon>
        <taxon>Hyphomicrobiales</taxon>
        <taxon>Methylobacteriaceae</taxon>
        <taxon>Methylorubrum</taxon>
    </lineage>
</organism>
<accession>C5B3P7</accession>
<keyword evidence="1" id="KW-0614">Plasmid</keyword>
<dbReference type="EMBL" id="CP001511">
    <property type="protein sequence ID" value="ACS43079.1"/>
    <property type="molecule type" value="Genomic_DNA"/>
</dbReference>
<keyword evidence="2" id="KW-1185">Reference proteome</keyword>
<keyword evidence="1" id="KW-0472">Membrane</keyword>
<dbReference type="Proteomes" id="UP000009081">
    <property type="component" value="Plasmid megaplasmid"/>
</dbReference>
<keyword evidence="1" id="KW-0812">Transmembrane</keyword>
<dbReference type="AlphaFoldDB" id="C5B3P7"/>
<evidence type="ECO:0000313" key="1">
    <source>
        <dbReference type="EMBL" id="ACS43079.1"/>
    </source>
</evidence>
<dbReference type="KEGG" id="mea:Mex_2p0159"/>
<name>C5B3P7_METEA</name>
<sequence>MWRPCVGPTLGVASLLSVQGRDLAIFALTMSAFDLGAALPLHLLGALSRRGLAA</sequence>